<organism evidence="1 2">
    <name type="scientific">Peronospora matthiolae</name>
    <dbReference type="NCBI Taxonomy" id="2874970"/>
    <lineage>
        <taxon>Eukaryota</taxon>
        <taxon>Sar</taxon>
        <taxon>Stramenopiles</taxon>
        <taxon>Oomycota</taxon>
        <taxon>Peronosporomycetes</taxon>
        <taxon>Peronosporales</taxon>
        <taxon>Peronosporaceae</taxon>
        <taxon>Peronospora</taxon>
    </lineage>
</organism>
<sequence length="151" mass="17142">MIHLDVADDICALVASENETNDDGVVVKCHHNVEVKSNEYKVVVNSHHDYETKIDDCYFMIKRLHDNKTESDDDSVVVKGYHNDYANESGTAVSSRHELLRSSALASCVHTFQSRAVRIRRVNTQRHAVANLRELDLAFSHKSNKISCTWT</sequence>
<name>A0AAV1UPH5_9STRA</name>
<dbReference type="Proteomes" id="UP001162060">
    <property type="component" value="Unassembled WGS sequence"/>
</dbReference>
<evidence type="ECO:0000313" key="2">
    <source>
        <dbReference type="Proteomes" id="UP001162060"/>
    </source>
</evidence>
<comment type="caution">
    <text evidence="1">The sequence shown here is derived from an EMBL/GenBank/DDBJ whole genome shotgun (WGS) entry which is preliminary data.</text>
</comment>
<protein>
    <submittedName>
        <fullName evidence="1">Uncharacterized protein</fullName>
    </submittedName>
</protein>
<reference evidence="1" key="1">
    <citation type="submission" date="2024-01" db="EMBL/GenBank/DDBJ databases">
        <authorList>
            <person name="Webb A."/>
        </authorList>
    </citation>
    <scope>NUCLEOTIDE SEQUENCE</scope>
    <source>
        <strain evidence="1">Pm1</strain>
    </source>
</reference>
<proteinExistence type="predicted"/>
<gene>
    <name evidence="1" type="ORF">PM001_LOCUS21556</name>
</gene>
<accession>A0AAV1UPH5</accession>
<dbReference type="AlphaFoldDB" id="A0AAV1UPH5"/>
<evidence type="ECO:0000313" key="1">
    <source>
        <dbReference type="EMBL" id="CAK7936406.1"/>
    </source>
</evidence>
<dbReference type="EMBL" id="CAKLBY020000224">
    <property type="protein sequence ID" value="CAK7936406.1"/>
    <property type="molecule type" value="Genomic_DNA"/>
</dbReference>